<proteinExistence type="predicted"/>
<feature type="compositionally biased region" description="Basic and acidic residues" evidence="1">
    <location>
        <begin position="354"/>
        <end position="372"/>
    </location>
</feature>
<accession>A0ABR2UUV1</accession>
<feature type="compositionally biased region" description="Polar residues" evidence="1">
    <location>
        <begin position="112"/>
        <end position="129"/>
    </location>
</feature>
<feature type="compositionally biased region" description="Polar residues" evidence="1">
    <location>
        <begin position="160"/>
        <end position="170"/>
    </location>
</feature>
<evidence type="ECO:0000313" key="3">
    <source>
        <dbReference type="Proteomes" id="UP001408356"/>
    </source>
</evidence>
<dbReference type="EMBL" id="JARVKF010000393">
    <property type="protein sequence ID" value="KAK9418176.1"/>
    <property type="molecule type" value="Genomic_DNA"/>
</dbReference>
<comment type="caution">
    <text evidence="2">The sequence shown here is derived from an EMBL/GenBank/DDBJ whole genome shotgun (WGS) entry which is preliminary data.</text>
</comment>
<organism evidence="2 3">
    <name type="scientific">Seiridium unicorne</name>
    <dbReference type="NCBI Taxonomy" id="138068"/>
    <lineage>
        <taxon>Eukaryota</taxon>
        <taxon>Fungi</taxon>
        <taxon>Dikarya</taxon>
        <taxon>Ascomycota</taxon>
        <taxon>Pezizomycotina</taxon>
        <taxon>Sordariomycetes</taxon>
        <taxon>Xylariomycetidae</taxon>
        <taxon>Amphisphaeriales</taxon>
        <taxon>Sporocadaceae</taxon>
        <taxon>Seiridium</taxon>
    </lineage>
</organism>
<gene>
    <name evidence="2" type="ORF">SUNI508_08370</name>
</gene>
<feature type="compositionally biased region" description="Acidic residues" evidence="1">
    <location>
        <begin position="386"/>
        <end position="397"/>
    </location>
</feature>
<evidence type="ECO:0000313" key="2">
    <source>
        <dbReference type="EMBL" id="KAK9418176.1"/>
    </source>
</evidence>
<feature type="region of interest" description="Disordered" evidence="1">
    <location>
        <begin position="1"/>
        <end position="136"/>
    </location>
</feature>
<reference evidence="2 3" key="1">
    <citation type="journal article" date="2024" name="J. Plant Pathol.">
        <title>Sequence and assembly of the genome of Seiridium unicorne, isolate CBS 538.82, causal agent of cypress canker disease.</title>
        <authorList>
            <person name="Scali E."/>
            <person name="Rocca G.D."/>
            <person name="Danti R."/>
            <person name="Garbelotto M."/>
            <person name="Barberini S."/>
            <person name="Baroncelli R."/>
            <person name="Emiliani G."/>
        </authorList>
    </citation>
    <scope>NUCLEOTIDE SEQUENCE [LARGE SCALE GENOMIC DNA]</scope>
    <source>
        <strain evidence="2 3">BM-138-508</strain>
    </source>
</reference>
<protein>
    <submittedName>
        <fullName evidence="2">Uncharacterized protein</fullName>
    </submittedName>
</protein>
<dbReference type="Proteomes" id="UP001408356">
    <property type="component" value="Unassembled WGS sequence"/>
</dbReference>
<feature type="region of interest" description="Disordered" evidence="1">
    <location>
        <begin position="156"/>
        <end position="433"/>
    </location>
</feature>
<feature type="compositionally biased region" description="Polar residues" evidence="1">
    <location>
        <begin position="342"/>
        <end position="352"/>
    </location>
</feature>
<evidence type="ECO:0000256" key="1">
    <source>
        <dbReference type="SAM" id="MobiDB-lite"/>
    </source>
</evidence>
<sequence>MASLSAGGTAKQAMPSRPSRTGQNHFPPPNAVPDYVSRNLPPLPPKPSSTSSSIYDSDESSRRPTPSRFHRHDSSGSHHNQARVGSIVGEFEGSIDEDGMAMVRPPGMSIVTDFNQSDRSYSGDRQSIIHSPRPKYPDHKLVKDLVILDRSEVSPIMSPPTGTFSYQTHEVSPLTPGGTSIRGLEYTISEPDVNAQRRAAGSGQNSRRQSHWEDIPPAASHSSLGFYPVSTEEARRKSMPKNQASQFRHSDPGSPTDGAGATALNSAAPNPYLKAPSSNPNRGPRPRSEHAKTAPGRPTPDTPSQDIMTSPYSLWTRGYGQTRPSPAPSSSSRVSFAVKETPSFSGRSSANSKPRPESLHLHEGKTADEHIKTPYPEVLAPQSSWDYDDDDDDDDEAEKNRPERSSWGKTSIKSSKTEAESAKAKGGGVGKFMSRVKHAGGDVISKLSFTSEESKREKRIEELRGKIQHHSAAAHNGQVQML</sequence>
<keyword evidence="3" id="KW-1185">Reference proteome</keyword>
<feature type="compositionally biased region" description="Polar residues" evidence="1">
    <location>
        <begin position="302"/>
        <end position="313"/>
    </location>
</feature>
<feature type="compositionally biased region" description="Low complexity" evidence="1">
    <location>
        <begin position="328"/>
        <end position="338"/>
    </location>
</feature>
<name>A0ABR2UUV1_9PEZI</name>